<reference evidence="2 3" key="1">
    <citation type="submission" date="2024-11" db="EMBL/GenBank/DDBJ databases">
        <title>A near-complete genome assembly of Cinchona calisaya.</title>
        <authorList>
            <person name="Lian D.C."/>
            <person name="Zhao X.W."/>
            <person name="Wei L."/>
        </authorList>
    </citation>
    <scope>NUCLEOTIDE SEQUENCE [LARGE SCALE GENOMIC DNA]</scope>
    <source>
        <tissue evidence="2">Nenye</tissue>
    </source>
</reference>
<dbReference type="AlphaFoldDB" id="A0ABD3AR60"/>
<keyword evidence="3" id="KW-1185">Reference proteome</keyword>
<evidence type="ECO:0000313" key="2">
    <source>
        <dbReference type="EMBL" id="KAL3533686.1"/>
    </source>
</evidence>
<evidence type="ECO:0000256" key="1">
    <source>
        <dbReference type="SAM" id="MobiDB-lite"/>
    </source>
</evidence>
<protein>
    <submittedName>
        <fullName evidence="2">Uncharacterized protein</fullName>
    </submittedName>
</protein>
<comment type="caution">
    <text evidence="2">The sequence shown here is derived from an EMBL/GenBank/DDBJ whole genome shotgun (WGS) entry which is preliminary data.</text>
</comment>
<evidence type="ECO:0000313" key="3">
    <source>
        <dbReference type="Proteomes" id="UP001630127"/>
    </source>
</evidence>
<accession>A0ABD3AR60</accession>
<proteinExistence type="predicted"/>
<sequence>MMTKSSLHIDVESRERENPEVEEDEGMYYLGNMTRLNIDDLEEVEEDASYLSVVRRTLAAPKSQKEDWRRISIFQTLVCCGKETRKLITDSDSCMKVVSESTVERLKLPTKPHPEPSSDRTMLGFIEAWTLHRFYMV</sequence>
<dbReference type="Proteomes" id="UP001630127">
    <property type="component" value="Unassembled WGS sequence"/>
</dbReference>
<dbReference type="EMBL" id="JBJUIK010000003">
    <property type="protein sequence ID" value="KAL3533686.1"/>
    <property type="molecule type" value="Genomic_DNA"/>
</dbReference>
<organism evidence="2 3">
    <name type="scientific">Cinchona calisaya</name>
    <dbReference type="NCBI Taxonomy" id="153742"/>
    <lineage>
        <taxon>Eukaryota</taxon>
        <taxon>Viridiplantae</taxon>
        <taxon>Streptophyta</taxon>
        <taxon>Embryophyta</taxon>
        <taxon>Tracheophyta</taxon>
        <taxon>Spermatophyta</taxon>
        <taxon>Magnoliopsida</taxon>
        <taxon>eudicotyledons</taxon>
        <taxon>Gunneridae</taxon>
        <taxon>Pentapetalae</taxon>
        <taxon>asterids</taxon>
        <taxon>lamiids</taxon>
        <taxon>Gentianales</taxon>
        <taxon>Rubiaceae</taxon>
        <taxon>Cinchonoideae</taxon>
        <taxon>Cinchoneae</taxon>
        <taxon>Cinchona</taxon>
    </lineage>
</organism>
<feature type="region of interest" description="Disordered" evidence="1">
    <location>
        <begin position="1"/>
        <end position="24"/>
    </location>
</feature>
<feature type="compositionally biased region" description="Basic and acidic residues" evidence="1">
    <location>
        <begin position="7"/>
        <end position="19"/>
    </location>
</feature>
<name>A0ABD3AR60_9GENT</name>
<gene>
    <name evidence="2" type="ORF">ACH5RR_007207</name>
</gene>